<sequence length="135" mass="15346">MFLNPVTPKNIDRLKQESIGDQREYFKKLLARVRTEDPLYALLINTISRNSKARLAKKGTIGAEELEKLITDTCLLAFRLLELAAVEGGARQVATILMEDPEMDTFLPSRIEAIVHTNMMFNKLGVKKKVKKEDK</sequence>
<reference evidence="1 2" key="1">
    <citation type="journal article" date="2016" name="Nat. Commun.">
        <title>Thousands of microbial genomes shed light on interconnected biogeochemical processes in an aquifer system.</title>
        <authorList>
            <person name="Anantharaman K."/>
            <person name="Brown C.T."/>
            <person name="Hug L.A."/>
            <person name="Sharon I."/>
            <person name="Castelle C.J."/>
            <person name="Probst A.J."/>
            <person name="Thomas B.C."/>
            <person name="Singh A."/>
            <person name="Wilkins M.J."/>
            <person name="Karaoz U."/>
            <person name="Brodie E.L."/>
            <person name="Williams K.H."/>
            <person name="Hubbard S.S."/>
            <person name="Banfield J.F."/>
        </authorList>
    </citation>
    <scope>NUCLEOTIDE SEQUENCE [LARGE SCALE GENOMIC DNA]</scope>
</reference>
<dbReference type="EMBL" id="MHLI01000022">
    <property type="protein sequence ID" value="OGZ04673.1"/>
    <property type="molecule type" value="Genomic_DNA"/>
</dbReference>
<name>A0A1G2CTG7_9BACT</name>
<organism evidence="1 2">
    <name type="scientific">Candidatus Lloydbacteria bacterium RIFCSPHIGHO2_01_FULL_49_22</name>
    <dbReference type="NCBI Taxonomy" id="1798658"/>
    <lineage>
        <taxon>Bacteria</taxon>
        <taxon>Candidatus Lloydiibacteriota</taxon>
    </lineage>
</organism>
<evidence type="ECO:0000313" key="1">
    <source>
        <dbReference type="EMBL" id="OGZ04673.1"/>
    </source>
</evidence>
<dbReference type="AlphaFoldDB" id="A0A1G2CTG7"/>
<gene>
    <name evidence="1" type="ORF">A2845_05255</name>
</gene>
<evidence type="ECO:0000313" key="2">
    <source>
        <dbReference type="Proteomes" id="UP000177122"/>
    </source>
</evidence>
<dbReference type="Proteomes" id="UP000177122">
    <property type="component" value="Unassembled WGS sequence"/>
</dbReference>
<comment type="caution">
    <text evidence="1">The sequence shown here is derived from an EMBL/GenBank/DDBJ whole genome shotgun (WGS) entry which is preliminary data.</text>
</comment>
<protein>
    <submittedName>
        <fullName evidence="1">Uncharacterized protein</fullName>
    </submittedName>
</protein>
<proteinExistence type="predicted"/>
<accession>A0A1G2CTG7</accession>